<proteinExistence type="predicted"/>
<protein>
    <submittedName>
        <fullName evidence="3">Uncharacterized protein</fullName>
    </submittedName>
</protein>
<gene>
    <name evidence="3" type="ORF">BG53_14485</name>
</gene>
<reference evidence="3 4" key="1">
    <citation type="submission" date="2014-02" db="EMBL/GenBank/DDBJ databases">
        <title>Genome sequence of Paenibacillus darwinianus reveals adaptive mechanisms for survival in Antarctic soils.</title>
        <authorList>
            <person name="Dsouza M."/>
            <person name="Taylor M.W."/>
            <person name="Turner S.J."/>
            <person name="Aislabie J."/>
        </authorList>
    </citation>
    <scope>NUCLEOTIDE SEQUENCE [LARGE SCALE GENOMIC DNA]</scope>
    <source>
        <strain evidence="3 4">CE1</strain>
    </source>
</reference>
<dbReference type="EMBL" id="JFHU01000078">
    <property type="protein sequence ID" value="EXX89976.1"/>
    <property type="molecule type" value="Genomic_DNA"/>
</dbReference>
<evidence type="ECO:0000313" key="3">
    <source>
        <dbReference type="EMBL" id="EXX89976.1"/>
    </source>
</evidence>
<comment type="caution">
    <text evidence="3">The sequence shown here is derived from an EMBL/GenBank/DDBJ whole genome shotgun (WGS) entry which is preliminary data.</text>
</comment>
<dbReference type="Proteomes" id="UP000053750">
    <property type="component" value="Unassembled WGS sequence"/>
</dbReference>
<evidence type="ECO:0000313" key="4">
    <source>
        <dbReference type="Proteomes" id="UP000053750"/>
    </source>
</evidence>
<dbReference type="RefSeq" id="WP_036580193.1">
    <property type="nucleotide sequence ID" value="NZ_KK082130.1"/>
</dbReference>
<keyword evidence="4" id="KW-1185">Reference proteome</keyword>
<feature type="transmembrane region" description="Helical" evidence="2">
    <location>
        <begin position="12"/>
        <end position="34"/>
    </location>
</feature>
<keyword evidence="2" id="KW-0812">Transmembrane</keyword>
<name>A0A9W5S2D6_9BACL</name>
<feature type="region of interest" description="Disordered" evidence="1">
    <location>
        <begin position="311"/>
        <end position="352"/>
    </location>
</feature>
<evidence type="ECO:0000256" key="1">
    <source>
        <dbReference type="SAM" id="MobiDB-lite"/>
    </source>
</evidence>
<keyword evidence="2" id="KW-1133">Transmembrane helix</keyword>
<dbReference type="OrthoDB" id="2385264at2"/>
<keyword evidence="2" id="KW-0472">Membrane</keyword>
<sequence length="757" mass="81481">MRRRCGFIRSRQGSVSVYMISAAAAVFLFMSVLIDYARIYAFEKMTETAVYAGTRSVLSAYDDALYTRYGLFGRGGTESDGIFQQAVGGTLSPPASGLVSGSESGLRSDDVFRLLNPRVEDARVNAGVPLGRHDVLKRQILEEMKYKAPVDFAMELAARFRPLSGAMKEASRTVGLLELLRGLYDQRQARLLAAVAYQADAAKALSSSGVNAMIPAGRTAAAPASEGTAFAVADGFASYREWINADAGRTDEGEPINKTAIEDYAQSARDATAALRQSIRKASALHGRLLGVVAQELEAAEALNGRMEAAVRQAESDGQGKGFERLGGSRSVGAGGSTGGPGAQEADMTDVRSKTQKLLLPRDWFVGYRSELESQGMALAALDAKAGSFQSAVSASLLSPDFGSGAMLREGAVSLAGAYTKYESSYLLSGGLIQERERMIRSGQAADNQRQALDKQTDAKWSEARKLLQKISLLPRGSEAADGFRKLGELFETNSRWNKAAGSGTGTEKRRDAADRLPDVSDAMNEAEGLFGGMADMMTEMRDELYVNEYAVHRFVPFDPIKLRQMVVESGGSAGPEAARAMAVPNQETEYIVYGQPDPTANLVGAFGELFTVRLAIRTMEGLIQSRAMGHPLVILSAAVLYGLEKAMEDMAALFSRGSTPLSKYADIEVPYADYLRLFLLLRANEPEKLSRIAALIEFGTGYGLLTVPAAVSGEMKASVRLWFLPGLMRTFGKAGILRGRVVGNRYETTRTASASY</sequence>
<evidence type="ECO:0000256" key="2">
    <source>
        <dbReference type="SAM" id="Phobius"/>
    </source>
</evidence>
<dbReference type="AlphaFoldDB" id="A0A9W5S2D6"/>
<feature type="compositionally biased region" description="Gly residues" evidence="1">
    <location>
        <begin position="333"/>
        <end position="342"/>
    </location>
</feature>
<organism evidence="3 4">
    <name type="scientific">Paenibacillus darwinianus</name>
    <dbReference type="NCBI Taxonomy" id="1380763"/>
    <lineage>
        <taxon>Bacteria</taxon>
        <taxon>Bacillati</taxon>
        <taxon>Bacillota</taxon>
        <taxon>Bacilli</taxon>
        <taxon>Bacillales</taxon>
        <taxon>Paenibacillaceae</taxon>
        <taxon>Paenibacillus</taxon>
    </lineage>
</organism>
<accession>A0A9W5S2D6</accession>